<dbReference type="EMBL" id="BSUM01000001">
    <property type="protein sequence ID" value="GMA31045.1"/>
    <property type="molecule type" value="Genomic_DNA"/>
</dbReference>
<evidence type="ECO:0000313" key="1">
    <source>
        <dbReference type="EMBL" id="GMA31045.1"/>
    </source>
</evidence>
<keyword evidence="2" id="KW-1185">Reference proteome</keyword>
<reference evidence="1" key="2">
    <citation type="submission" date="2023-02" db="EMBL/GenBank/DDBJ databases">
        <authorList>
            <person name="Sun Q."/>
            <person name="Mori K."/>
        </authorList>
    </citation>
    <scope>NUCLEOTIDE SEQUENCE</scope>
    <source>
        <strain evidence="1">NBRC 112290</strain>
    </source>
</reference>
<gene>
    <name evidence="1" type="ORF">GCM10025875_10370</name>
</gene>
<name>A0AA37UM51_9MICO</name>
<dbReference type="RefSeq" id="WP_284249887.1">
    <property type="nucleotide sequence ID" value="NZ_BSUM01000001.1"/>
</dbReference>
<comment type="caution">
    <text evidence="1">The sequence shown here is derived from an EMBL/GenBank/DDBJ whole genome shotgun (WGS) entry which is preliminary data.</text>
</comment>
<evidence type="ECO:0000313" key="2">
    <source>
        <dbReference type="Proteomes" id="UP001157161"/>
    </source>
</evidence>
<evidence type="ECO:0008006" key="3">
    <source>
        <dbReference type="Google" id="ProtNLM"/>
    </source>
</evidence>
<sequence length="78" mass="8529">MSAPVRAGDRAEVVCSSKGCTASAAWVIAWRNPRIHDATRRKEWAACPDHLDHLRGFLAARSFPLEVRALDDDAPDGS</sequence>
<proteinExistence type="predicted"/>
<dbReference type="Proteomes" id="UP001157161">
    <property type="component" value="Unassembled WGS sequence"/>
</dbReference>
<dbReference type="AlphaFoldDB" id="A0AA37UM51"/>
<accession>A0AA37UM51</accession>
<protein>
    <recommendedName>
        <fullName evidence="3">Acetone carboxylase</fullName>
    </recommendedName>
</protein>
<reference evidence="1" key="1">
    <citation type="journal article" date="2014" name="Int. J. Syst. Evol. Microbiol.">
        <title>Complete genome sequence of Corynebacterium casei LMG S-19264T (=DSM 44701T), isolated from a smear-ripened cheese.</title>
        <authorList>
            <consortium name="US DOE Joint Genome Institute (JGI-PGF)"/>
            <person name="Walter F."/>
            <person name="Albersmeier A."/>
            <person name="Kalinowski J."/>
            <person name="Ruckert C."/>
        </authorList>
    </citation>
    <scope>NUCLEOTIDE SEQUENCE</scope>
    <source>
        <strain evidence="1">NBRC 112290</strain>
    </source>
</reference>
<organism evidence="1 2">
    <name type="scientific">Litorihabitans aurantiacus</name>
    <dbReference type="NCBI Taxonomy" id="1930061"/>
    <lineage>
        <taxon>Bacteria</taxon>
        <taxon>Bacillati</taxon>
        <taxon>Actinomycetota</taxon>
        <taxon>Actinomycetes</taxon>
        <taxon>Micrococcales</taxon>
        <taxon>Beutenbergiaceae</taxon>
        <taxon>Litorihabitans</taxon>
    </lineage>
</organism>